<dbReference type="InterPro" id="IPR032567">
    <property type="entry name" value="RTL1-rel"/>
</dbReference>
<dbReference type="RefSeq" id="XP_039118126.1">
    <property type="nucleotide sequence ID" value="XM_039262192.1"/>
</dbReference>
<dbReference type="GO" id="GO:0006508">
    <property type="term" value="P:proteolysis"/>
    <property type="evidence" value="ECO:0007669"/>
    <property type="project" value="InterPro"/>
</dbReference>
<dbReference type="AlphaFoldDB" id="A0AB40AV22"/>
<dbReference type="Gene3D" id="2.40.70.10">
    <property type="entry name" value="Acid Proteases"/>
    <property type="match status" value="1"/>
</dbReference>
<dbReference type="PANTHER" id="PTHR15503:SF45">
    <property type="entry name" value="RNA-DIRECTED DNA POLYMERASE HOMOLOG"/>
    <property type="match status" value="1"/>
</dbReference>
<keyword evidence="1" id="KW-1185">Reference proteome</keyword>
<dbReference type="Proteomes" id="UP001515500">
    <property type="component" value="Unplaced"/>
</dbReference>
<dbReference type="GeneID" id="120254039"/>
<dbReference type="SUPFAM" id="SSF50630">
    <property type="entry name" value="Acid proteases"/>
    <property type="match status" value="1"/>
</dbReference>
<reference evidence="2" key="1">
    <citation type="submission" date="2025-08" db="UniProtKB">
        <authorList>
            <consortium name="RefSeq"/>
        </authorList>
    </citation>
    <scope>IDENTIFICATION</scope>
</reference>
<sequence length="226" mass="24551">MDHRRSDLANWPLSLLPVLTSQVVPLVVELIGLQIADRLSELVIGVAIRVTALLSVRKCFLSLNRLLKTGRPKTPGRVYALTQDDAHASNAVVSGTLPVYSAYACVLFDSGATHSFISSAFVQKHALPTVVLDYDLSVATPVGDALVISKVCVNCPVVFDNHMLLADLYVMSMKDFDVILGMDWLSSTHVVVDCHRKRVDFRIPGETDFSFLGSASVSPARVISAL</sequence>
<dbReference type="InterPro" id="IPR021109">
    <property type="entry name" value="Peptidase_aspartic_dom_sf"/>
</dbReference>
<name>A0AB40AV22_DIOCR</name>
<evidence type="ECO:0000313" key="1">
    <source>
        <dbReference type="Proteomes" id="UP001515500"/>
    </source>
</evidence>
<dbReference type="Pfam" id="PF08284">
    <property type="entry name" value="RVP_2"/>
    <property type="match status" value="1"/>
</dbReference>
<dbReference type="GO" id="GO:0004190">
    <property type="term" value="F:aspartic-type endopeptidase activity"/>
    <property type="evidence" value="ECO:0007669"/>
    <property type="project" value="InterPro"/>
</dbReference>
<accession>A0AB40AV22</accession>
<protein>
    <submittedName>
        <fullName evidence="2">Uncharacterized protein LOC120254039</fullName>
    </submittedName>
</protein>
<dbReference type="PANTHER" id="PTHR15503">
    <property type="entry name" value="LDOC1 RELATED"/>
    <property type="match status" value="1"/>
</dbReference>
<gene>
    <name evidence="2" type="primary">LOC120254039</name>
</gene>
<evidence type="ECO:0000313" key="2">
    <source>
        <dbReference type="RefSeq" id="XP_039118126.1"/>
    </source>
</evidence>
<dbReference type="InterPro" id="IPR001969">
    <property type="entry name" value="Aspartic_peptidase_AS"/>
</dbReference>
<proteinExistence type="predicted"/>
<organism evidence="1 2">
    <name type="scientific">Dioscorea cayennensis subsp. rotundata</name>
    <name type="common">White Guinea yam</name>
    <name type="synonym">Dioscorea rotundata</name>
    <dbReference type="NCBI Taxonomy" id="55577"/>
    <lineage>
        <taxon>Eukaryota</taxon>
        <taxon>Viridiplantae</taxon>
        <taxon>Streptophyta</taxon>
        <taxon>Embryophyta</taxon>
        <taxon>Tracheophyta</taxon>
        <taxon>Spermatophyta</taxon>
        <taxon>Magnoliopsida</taxon>
        <taxon>Liliopsida</taxon>
        <taxon>Dioscoreales</taxon>
        <taxon>Dioscoreaceae</taxon>
        <taxon>Dioscorea</taxon>
    </lineage>
</organism>
<dbReference type="CDD" id="cd00303">
    <property type="entry name" value="retropepsin_like"/>
    <property type="match status" value="1"/>
</dbReference>
<dbReference type="PROSITE" id="PS00141">
    <property type="entry name" value="ASP_PROTEASE"/>
    <property type="match status" value="1"/>
</dbReference>